<organism evidence="2 3">
    <name type="scientific">Phaseolus vulgaris</name>
    <name type="common">Kidney bean</name>
    <name type="synonym">French bean</name>
    <dbReference type="NCBI Taxonomy" id="3885"/>
    <lineage>
        <taxon>Eukaryota</taxon>
        <taxon>Viridiplantae</taxon>
        <taxon>Streptophyta</taxon>
        <taxon>Embryophyta</taxon>
        <taxon>Tracheophyta</taxon>
        <taxon>Spermatophyta</taxon>
        <taxon>Magnoliopsida</taxon>
        <taxon>eudicotyledons</taxon>
        <taxon>Gunneridae</taxon>
        <taxon>Pentapetalae</taxon>
        <taxon>rosids</taxon>
        <taxon>fabids</taxon>
        <taxon>Fabales</taxon>
        <taxon>Fabaceae</taxon>
        <taxon>Papilionoideae</taxon>
        <taxon>50 kb inversion clade</taxon>
        <taxon>NPAAA clade</taxon>
        <taxon>indigoferoid/millettioid clade</taxon>
        <taxon>Phaseoleae</taxon>
        <taxon>Phaseolus</taxon>
    </lineage>
</organism>
<proteinExistence type="predicted"/>
<dbReference type="Gramene" id="ESW25542">
    <property type="protein sequence ID" value="ESW25542"/>
    <property type="gene ID" value="PHAVU_003G044900g"/>
</dbReference>
<feature type="transmembrane region" description="Helical" evidence="1">
    <location>
        <begin position="14"/>
        <end position="41"/>
    </location>
</feature>
<protein>
    <submittedName>
        <fullName evidence="2">Uncharacterized protein</fullName>
    </submittedName>
</protein>
<evidence type="ECO:0000313" key="3">
    <source>
        <dbReference type="Proteomes" id="UP000000226"/>
    </source>
</evidence>
<gene>
    <name evidence="2" type="ORF">PHAVU_003G044900g</name>
</gene>
<keyword evidence="1" id="KW-0812">Transmembrane</keyword>
<dbReference type="eggNOG" id="ENOG502SDVJ">
    <property type="taxonomic scope" value="Eukaryota"/>
</dbReference>
<reference evidence="3" key="1">
    <citation type="journal article" date="2014" name="Nat. Genet.">
        <title>A reference genome for common bean and genome-wide analysis of dual domestications.</title>
        <authorList>
            <person name="Schmutz J."/>
            <person name="McClean P.E."/>
            <person name="Mamidi S."/>
            <person name="Wu G.A."/>
            <person name="Cannon S.B."/>
            <person name="Grimwood J."/>
            <person name="Jenkins J."/>
            <person name="Shu S."/>
            <person name="Song Q."/>
            <person name="Chavarro C."/>
            <person name="Torres-Torres M."/>
            <person name="Geffroy V."/>
            <person name="Moghaddam S.M."/>
            <person name="Gao D."/>
            <person name="Abernathy B."/>
            <person name="Barry K."/>
            <person name="Blair M."/>
            <person name="Brick M.A."/>
            <person name="Chovatia M."/>
            <person name="Gepts P."/>
            <person name="Goodstein D.M."/>
            <person name="Gonzales M."/>
            <person name="Hellsten U."/>
            <person name="Hyten D.L."/>
            <person name="Jia G."/>
            <person name="Kelly J.D."/>
            <person name="Kudrna D."/>
            <person name="Lee R."/>
            <person name="Richard M.M."/>
            <person name="Miklas P.N."/>
            <person name="Osorno J.M."/>
            <person name="Rodrigues J."/>
            <person name="Thareau V."/>
            <person name="Urrea C.A."/>
            <person name="Wang M."/>
            <person name="Yu Y."/>
            <person name="Zhang M."/>
            <person name="Wing R.A."/>
            <person name="Cregan P.B."/>
            <person name="Rokhsar D.S."/>
            <person name="Jackson S.A."/>
        </authorList>
    </citation>
    <scope>NUCLEOTIDE SEQUENCE [LARGE SCALE GENOMIC DNA]</scope>
    <source>
        <strain evidence="3">cv. G19833</strain>
    </source>
</reference>
<sequence length="49" mass="5064">MAILVMVGLGLLDFLVAGLSLFIGLAFIAFIASILCAAAFFNNAKDLSS</sequence>
<name>V7C5S7_PHAVU</name>
<evidence type="ECO:0000313" key="2">
    <source>
        <dbReference type="EMBL" id="ESW25542.1"/>
    </source>
</evidence>
<dbReference type="OrthoDB" id="1688388at2759"/>
<dbReference type="Proteomes" id="UP000000226">
    <property type="component" value="Chromosome 3"/>
</dbReference>
<accession>V7C5S7</accession>
<dbReference type="EMBL" id="CM002290">
    <property type="protein sequence ID" value="ESW25542.1"/>
    <property type="molecule type" value="Genomic_DNA"/>
</dbReference>
<dbReference type="AlphaFoldDB" id="V7C5S7"/>
<keyword evidence="3" id="KW-1185">Reference proteome</keyword>
<keyword evidence="1" id="KW-1133">Transmembrane helix</keyword>
<keyword evidence="1" id="KW-0472">Membrane</keyword>
<evidence type="ECO:0000256" key="1">
    <source>
        <dbReference type="SAM" id="Phobius"/>
    </source>
</evidence>